<keyword evidence="1" id="KW-0812">Transmembrane</keyword>
<keyword evidence="1" id="KW-0472">Membrane</keyword>
<keyword evidence="3" id="KW-1185">Reference proteome</keyword>
<dbReference type="Proteomes" id="UP000305948">
    <property type="component" value="Unassembled WGS sequence"/>
</dbReference>
<dbReference type="AlphaFoldDB" id="A0A5C3NHE5"/>
<evidence type="ECO:0000313" key="3">
    <source>
        <dbReference type="Proteomes" id="UP000305948"/>
    </source>
</evidence>
<evidence type="ECO:0000313" key="2">
    <source>
        <dbReference type="EMBL" id="TFK55498.1"/>
    </source>
</evidence>
<evidence type="ECO:0000256" key="1">
    <source>
        <dbReference type="SAM" id="Phobius"/>
    </source>
</evidence>
<name>A0A5C3NHE5_9AGAM</name>
<dbReference type="EMBL" id="ML213504">
    <property type="protein sequence ID" value="TFK55498.1"/>
    <property type="molecule type" value="Genomic_DNA"/>
</dbReference>
<evidence type="ECO:0008006" key="4">
    <source>
        <dbReference type="Google" id="ProtNLM"/>
    </source>
</evidence>
<organism evidence="2 3">
    <name type="scientific">Heliocybe sulcata</name>
    <dbReference type="NCBI Taxonomy" id="5364"/>
    <lineage>
        <taxon>Eukaryota</taxon>
        <taxon>Fungi</taxon>
        <taxon>Dikarya</taxon>
        <taxon>Basidiomycota</taxon>
        <taxon>Agaricomycotina</taxon>
        <taxon>Agaricomycetes</taxon>
        <taxon>Gloeophyllales</taxon>
        <taxon>Gloeophyllaceae</taxon>
        <taxon>Heliocybe</taxon>
    </lineage>
</organism>
<feature type="transmembrane region" description="Helical" evidence="1">
    <location>
        <begin position="37"/>
        <end position="57"/>
    </location>
</feature>
<keyword evidence="1" id="KW-1133">Transmembrane helix</keyword>
<reference evidence="2 3" key="1">
    <citation type="journal article" date="2019" name="Nat. Ecol. Evol.">
        <title>Megaphylogeny resolves global patterns of mushroom evolution.</title>
        <authorList>
            <person name="Varga T."/>
            <person name="Krizsan K."/>
            <person name="Foldi C."/>
            <person name="Dima B."/>
            <person name="Sanchez-Garcia M."/>
            <person name="Sanchez-Ramirez S."/>
            <person name="Szollosi G.J."/>
            <person name="Szarkandi J.G."/>
            <person name="Papp V."/>
            <person name="Albert L."/>
            <person name="Andreopoulos W."/>
            <person name="Angelini C."/>
            <person name="Antonin V."/>
            <person name="Barry K.W."/>
            <person name="Bougher N.L."/>
            <person name="Buchanan P."/>
            <person name="Buyck B."/>
            <person name="Bense V."/>
            <person name="Catcheside P."/>
            <person name="Chovatia M."/>
            <person name="Cooper J."/>
            <person name="Damon W."/>
            <person name="Desjardin D."/>
            <person name="Finy P."/>
            <person name="Geml J."/>
            <person name="Haridas S."/>
            <person name="Hughes K."/>
            <person name="Justo A."/>
            <person name="Karasinski D."/>
            <person name="Kautmanova I."/>
            <person name="Kiss B."/>
            <person name="Kocsube S."/>
            <person name="Kotiranta H."/>
            <person name="LaButti K.M."/>
            <person name="Lechner B.E."/>
            <person name="Liimatainen K."/>
            <person name="Lipzen A."/>
            <person name="Lukacs Z."/>
            <person name="Mihaltcheva S."/>
            <person name="Morgado L.N."/>
            <person name="Niskanen T."/>
            <person name="Noordeloos M.E."/>
            <person name="Ohm R.A."/>
            <person name="Ortiz-Santana B."/>
            <person name="Ovrebo C."/>
            <person name="Racz N."/>
            <person name="Riley R."/>
            <person name="Savchenko A."/>
            <person name="Shiryaev A."/>
            <person name="Soop K."/>
            <person name="Spirin V."/>
            <person name="Szebenyi C."/>
            <person name="Tomsovsky M."/>
            <person name="Tulloss R.E."/>
            <person name="Uehling J."/>
            <person name="Grigoriev I.V."/>
            <person name="Vagvolgyi C."/>
            <person name="Papp T."/>
            <person name="Martin F.M."/>
            <person name="Miettinen O."/>
            <person name="Hibbett D.S."/>
            <person name="Nagy L.G."/>
        </authorList>
    </citation>
    <scope>NUCLEOTIDE SEQUENCE [LARGE SCALE GENOMIC DNA]</scope>
    <source>
        <strain evidence="2 3">OMC1185</strain>
    </source>
</reference>
<sequence length="275" mass="31040">MPQSQEYHILPTFDEPQDWGTENETRNSMIFGVNKRLLYLSCIAALCSSFLTIIVLAESYLTFPAKRDAGAAHNLRHPSTYMNLDRVLGNVSYSFPDITNFPALVFQIRTSDSLRLIAEDVKGWRTPLGSVYPDNRRIVASKEVSTILQYRYRDYAMERCTLIANIPGDTKNVDSSVDSASSTQVDVWLLETSGALRPYLRSGQTRAPRRRRLLTTMMLSAGGNDSYGEFDCPSGDLLNLELSCPRVGRNCIVDFWQDQRLRPAQGIYIKQTFSG</sequence>
<dbReference type="OrthoDB" id="3350619at2759"/>
<protein>
    <recommendedName>
        <fullName evidence="4">Ubiquitin 3 binding protein But2 C-terminal domain-containing protein</fullName>
    </recommendedName>
</protein>
<accession>A0A5C3NHE5</accession>
<gene>
    <name evidence="2" type="ORF">OE88DRAFT_1651847</name>
</gene>
<proteinExistence type="predicted"/>